<dbReference type="Proteomes" id="UP000256924">
    <property type="component" value="Unassembled WGS sequence"/>
</dbReference>
<dbReference type="EMBL" id="QNVU01000079">
    <property type="protein sequence ID" value="REC40336.1"/>
    <property type="molecule type" value="Genomic_DNA"/>
</dbReference>
<name>A0A3D9AH77_9FLAO</name>
<protein>
    <submittedName>
        <fullName evidence="1">Uncharacterized protein</fullName>
    </submittedName>
</protein>
<organism evidence="1 2">
    <name type="scientific">Candidatus Chryseobacterium massiliense</name>
    <dbReference type="NCBI Taxonomy" id="204089"/>
    <lineage>
        <taxon>Bacteria</taxon>
        <taxon>Pseudomonadati</taxon>
        <taxon>Bacteroidota</taxon>
        <taxon>Flavobacteriia</taxon>
        <taxon>Flavobacteriales</taxon>
        <taxon>Weeksellaceae</taxon>
        <taxon>Chryseobacterium group</taxon>
        <taxon>Chryseobacterium</taxon>
    </lineage>
</organism>
<dbReference type="AlphaFoldDB" id="A0A3D9AH77"/>
<evidence type="ECO:0000313" key="2">
    <source>
        <dbReference type="Proteomes" id="UP000256924"/>
    </source>
</evidence>
<reference evidence="1 2" key="1">
    <citation type="journal article" date="2004" name="Emerg. Infect. Dis.">
        <title>Amoebae-resisting bacteria isolated from human nasal swabs by amoebal coculture.</title>
        <authorList>
            <person name="Greub G."/>
            <person name="La Scola B."/>
            <person name="Raoult D."/>
        </authorList>
    </citation>
    <scope>NUCLEOTIDE SEQUENCE [LARGE SCALE GENOMIC DNA]</scope>
    <source>
        <strain evidence="1 2">CCUG 51329</strain>
    </source>
</reference>
<dbReference type="RefSeq" id="WP_116100126.1">
    <property type="nucleotide sequence ID" value="NZ_QNVU01000079.1"/>
</dbReference>
<sequence>MKKYTNENFDDECEEYWLYGFSKKLTVEIPFEILSNKELSFNEKLVFGLDFSLKKKLGFNQMTNKDVGKMFNLHPNIIGDCRKILLKKGYLTKEGRKYFLTDHYRTIQESEINDTEKGENKDKRNIKLPIDVYSHKELKTGEKLLWGEYNSISKGEKEYFARREYTANRMNASVESISKWAKSLYEKGLFKKYEIVTGYYTHQRRIITCRFDKK</sequence>
<evidence type="ECO:0000313" key="1">
    <source>
        <dbReference type="EMBL" id="REC40336.1"/>
    </source>
</evidence>
<proteinExistence type="predicted"/>
<comment type="caution">
    <text evidence="1">The sequence shown here is derived from an EMBL/GenBank/DDBJ whole genome shotgun (WGS) entry which is preliminary data.</text>
</comment>
<keyword evidence="2" id="KW-1185">Reference proteome</keyword>
<accession>A0A3D9AH77</accession>
<gene>
    <name evidence="1" type="ORF">DRF68_20240</name>
</gene>